<dbReference type="InterPro" id="IPR026841">
    <property type="entry name" value="Aur1/Ipt1"/>
</dbReference>
<feature type="transmembrane region" description="Helical" evidence="5">
    <location>
        <begin position="287"/>
        <end position="307"/>
    </location>
</feature>
<keyword evidence="4 5" id="KW-0472">Membrane</keyword>
<keyword evidence="3 5" id="KW-1133">Transmembrane helix</keyword>
<evidence type="ECO:0000313" key="8">
    <source>
        <dbReference type="Proteomes" id="UP000535511"/>
    </source>
</evidence>
<feature type="transmembrane region" description="Helical" evidence="5">
    <location>
        <begin position="144"/>
        <end position="166"/>
    </location>
</feature>
<keyword evidence="2 5" id="KW-0812">Transmembrane</keyword>
<gene>
    <name evidence="7" type="ORF">BJZ21_000813</name>
</gene>
<feature type="transmembrane region" description="Helical" evidence="5">
    <location>
        <begin position="44"/>
        <end position="62"/>
    </location>
</feature>
<dbReference type="SUPFAM" id="SSF48317">
    <property type="entry name" value="Acid phosphatase/Vanadium-dependent haloperoxidase"/>
    <property type="match status" value="1"/>
</dbReference>
<dbReference type="InterPro" id="IPR052185">
    <property type="entry name" value="IPC_Synthase-Related"/>
</dbReference>
<comment type="subcellular location">
    <subcellularLocation>
        <location evidence="1">Membrane</location>
        <topology evidence="1">Multi-pass membrane protein</topology>
    </subcellularLocation>
</comment>
<evidence type="ECO:0000256" key="4">
    <source>
        <dbReference type="ARBA" id="ARBA00023136"/>
    </source>
</evidence>
<feature type="transmembrane region" description="Helical" evidence="5">
    <location>
        <begin position="264"/>
        <end position="281"/>
    </location>
</feature>
<evidence type="ECO:0000256" key="1">
    <source>
        <dbReference type="ARBA" id="ARBA00004141"/>
    </source>
</evidence>
<dbReference type="Pfam" id="PF14378">
    <property type="entry name" value="PAP2_3"/>
    <property type="match status" value="1"/>
</dbReference>
<accession>A0A7Y9E4C5</accession>
<name>A0A7Y9E4C5_9ACTN</name>
<feature type="transmembrane region" description="Helical" evidence="5">
    <location>
        <begin position="178"/>
        <end position="196"/>
    </location>
</feature>
<feature type="transmembrane region" description="Helical" evidence="5">
    <location>
        <begin position="21"/>
        <end position="38"/>
    </location>
</feature>
<reference evidence="7 8" key="1">
    <citation type="submission" date="2020-07" db="EMBL/GenBank/DDBJ databases">
        <title>Sequencing the genomes of 1000 actinobacteria strains.</title>
        <authorList>
            <person name="Klenk H.-P."/>
        </authorList>
    </citation>
    <scope>NUCLEOTIDE SEQUENCE [LARGE SCALE GENOMIC DNA]</scope>
    <source>
        <strain evidence="7 8">DSM 21350</strain>
    </source>
</reference>
<dbReference type="PANTHER" id="PTHR31310">
    <property type="match status" value="1"/>
</dbReference>
<organism evidence="7 8">
    <name type="scientific">Nocardioides panaciterrulae</name>
    <dbReference type="NCBI Taxonomy" id="661492"/>
    <lineage>
        <taxon>Bacteria</taxon>
        <taxon>Bacillati</taxon>
        <taxon>Actinomycetota</taxon>
        <taxon>Actinomycetes</taxon>
        <taxon>Propionibacteriales</taxon>
        <taxon>Nocardioidaceae</taxon>
        <taxon>Nocardioides</taxon>
    </lineage>
</organism>
<dbReference type="PANTHER" id="PTHR31310:SF7">
    <property type="entry name" value="PA-PHOSPHATASE RELATED-FAMILY PROTEIN DDB_G0268928"/>
    <property type="match status" value="1"/>
</dbReference>
<feature type="transmembrane region" description="Helical" evidence="5">
    <location>
        <begin position="238"/>
        <end position="257"/>
    </location>
</feature>
<evidence type="ECO:0000313" key="7">
    <source>
        <dbReference type="EMBL" id="NYD40730.1"/>
    </source>
</evidence>
<comment type="caution">
    <text evidence="7">The sequence shown here is derived from an EMBL/GenBank/DDBJ whole genome shotgun (WGS) entry which is preliminary data.</text>
</comment>
<feature type="transmembrane region" description="Helical" evidence="5">
    <location>
        <begin position="74"/>
        <end position="91"/>
    </location>
</feature>
<dbReference type="EMBL" id="JACCBG010000001">
    <property type="protein sequence ID" value="NYD40730.1"/>
    <property type="molecule type" value="Genomic_DNA"/>
</dbReference>
<dbReference type="Gene3D" id="1.20.144.10">
    <property type="entry name" value="Phosphatidic acid phosphatase type 2/haloperoxidase"/>
    <property type="match status" value="1"/>
</dbReference>
<dbReference type="RefSeq" id="WP_179662571.1">
    <property type="nucleotide sequence ID" value="NZ_JACCBG010000001.1"/>
</dbReference>
<keyword evidence="8" id="KW-1185">Reference proteome</keyword>
<sequence length="313" mass="34920">MASASPEVARRGRARAPATPAWLRGTTMSAYLGLLVLWTVELGVPRQVFVVFGWLWLATVAWNARARPSYHLAFLRDWWLPLVALTAYMYSRGVTDDLGIAPHFSMPVVVDRWLGAGVTPTQRLQEAWCGTPCHRHLPPRWYDVVLTSVYLSHFLTGLTLATVLWVRNRVEWVRWMRRYLTISFAALAIYVVYPMAPPWLAARDGYLPDGVHRLTGRGWSDLGLGHLDLALRGIGNPVAAMPSLHAGMAFLLALYGIQRLRSRARWLLLAYPVVMAVALVYDGEHYVVDVLAGALLAVLVLLGAGLWETARGD</sequence>
<evidence type="ECO:0000256" key="2">
    <source>
        <dbReference type="ARBA" id="ARBA00022692"/>
    </source>
</evidence>
<evidence type="ECO:0000259" key="6">
    <source>
        <dbReference type="Pfam" id="PF14378"/>
    </source>
</evidence>
<feature type="domain" description="Inositolphosphotransferase Aur1/Ipt1" evidence="6">
    <location>
        <begin position="140"/>
        <end position="301"/>
    </location>
</feature>
<dbReference type="InterPro" id="IPR036938">
    <property type="entry name" value="PAP2/HPO_sf"/>
</dbReference>
<proteinExistence type="predicted"/>
<evidence type="ECO:0000256" key="5">
    <source>
        <dbReference type="SAM" id="Phobius"/>
    </source>
</evidence>
<evidence type="ECO:0000256" key="3">
    <source>
        <dbReference type="ARBA" id="ARBA00022989"/>
    </source>
</evidence>
<dbReference type="Proteomes" id="UP000535511">
    <property type="component" value="Unassembled WGS sequence"/>
</dbReference>
<dbReference type="AlphaFoldDB" id="A0A7Y9E4C5"/>
<dbReference type="GO" id="GO:0016020">
    <property type="term" value="C:membrane"/>
    <property type="evidence" value="ECO:0007669"/>
    <property type="project" value="UniProtKB-SubCell"/>
</dbReference>
<protein>
    <submittedName>
        <fullName evidence="7">Membrane-associated phospholipid phosphatase</fullName>
    </submittedName>
</protein>